<comment type="caution">
    <text evidence="5">The sequence shown here is derived from an EMBL/GenBank/DDBJ whole genome shotgun (WGS) entry which is preliminary data.</text>
</comment>
<feature type="transmembrane region" description="Helical" evidence="3">
    <location>
        <begin position="12"/>
        <end position="33"/>
    </location>
</feature>
<keyword evidence="3" id="KW-0472">Membrane</keyword>
<evidence type="ECO:0000256" key="2">
    <source>
        <dbReference type="ARBA" id="ARBA00023002"/>
    </source>
</evidence>
<dbReference type="PANTHER" id="PTHR42760:SF115">
    <property type="entry name" value="3-OXOACYL-[ACYL-CARRIER-PROTEIN] REDUCTASE FABG"/>
    <property type="match status" value="1"/>
</dbReference>
<accession>A0A2T2YIY8</accession>
<dbReference type="PANTHER" id="PTHR42760">
    <property type="entry name" value="SHORT-CHAIN DEHYDROGENASES/REDUCTASES FAMILY MEMBER"/>
    <property type="match status" value="1"/>
</dbReference>
<sequence>MTPSPFDLSGKLALITGGGTGLGLGIAEAFIQAGAKVVITGRRQEVLQNACQQLGPMASCQVSDVADTATIPDLVQTVQQQSGPIAILVNNAGINLKKHTLEVTDAEFQAIIQTNLVGLFALTREVAKGMVERRTGSIIMITSMAAMYGLPLVSAYSASKSAVLGMTRVLASDLSPHGVRVNAIAPGFIQSPMLLKALETDPERKQKVMGRTPLGGFGQPSDIGNAAVYLASEAARFITGINLPVDGGNSIGF</sequence>
<dbReference type="InterPro" id="IPR002347">
    <property type="entry name" value="SDR_fam"/>
</dbReference>
<name>A0A2T2YIY8_9BACT</name>
<dbReference type="PRINTS" id="PR00080">
    <property type="entry name" value="SDRFAMILY"/>
</dbReference>
<evidence type="ECO:0000259" key="4">
    <source>
        <dbReference type="SMART" id="SM00822"/>
    </source>
</evidence>
<dbReference type="InterPro" id="IPR036291">
    <property type="entry name" value="NAD(P)-bd_dom_sf"/>
</dbReference>
<dbReference type="Pfam" id="PF13561">
    <property type="entry name" value="adh_short_C2"/>
    <property type="match status" value="1"/>
</dbReference>
<evidence type="ECO:0000256" key="1">
    <source>
        <dbReference type="ARBA" id="ARBA00006484"/>
    </source>
</evidence>
<reference evidence="5 6" key="1">
    <citation type="submission" date="2018-03" db="EMBL/GenBank/DDBJ databases">
        <title>Adhaeribacter sp. HMF7605 Genome sequencing and assembly.</title>
        <authorList>
            <person name="Kang H."/>
            <person name="Kang J."/>
            <person name="Cha I."/>
            <person name="Kim H."/>
            <person name="Joh K."/>
        </authorList>
    </citation>
    <scope>NUCLEOTIDE SEQUENCE [LARGE SCALE GENOMIC DNA]</scope>
    <source>
        <strain evidence="5 6">HMF7605</strain>
    </source>
</reference>
<dbReference type="InterPro" id="IPR020904">
    <property type="entry name" value="Sc_DH/Rdtase_CS"/>
</dbReference>
<dbReference type="PRINTS" id="PR00081">
    <property type="entry name" value="GDHRDH"/>
</dbReference>
<dbReference type="CDD" id="cd05233">
    <property type="entry name" value="SDR_c"/>
    <property type="match status" value="1"/>
</dbReference>
<dbReference type="GO" id="GO:0016616">
    <property type="term" value="F:oxidoreductase activity, acting on the CH-OH group of donors, NAD or NADP as acceptor"/>
    <property type="evidence" value="ECO:0007669"/>
    <property type="project" value="TreeGrafter"/>
</dbReference>
<dbReference type="InterPro" id="IPR057326">
    <property type="entry name" value="KR_dom"/>
</dbReference>
<evidence type="ECO:0000256" key="3">
    <source>
        <dbReference type="SAM" id="Phobius"/>
    </source>
</evidence>
<gene>
    <name evidence="5" type="ORF">AHMF7605_19080</name>
</gene>
<dbReference type="Gene3D" id="3.40.50.720">
    <property type="entry name" value="NAD(P)-binding Rossmann-like Domain"/>
    <property type="match status" value="1"/>
</dbReference>
<keyword evidence="3" id="KW-1133">Transmembrane helix</keyword>
<dbReference type="OrthoDB" id="9804104at2"/>
<comment type="similarity">
    <text evidence="1">Belongs to the short-chain dehydrogenases/reductases (SDR) family.</text>
</comment>
<dbReference type="PROSITE" id="PS00061">
    <property type="entry name" value="ADH_SHORT"/>
    <property type="match status" value="1"/>
</dbReference>
<keyword evidence="6" id="KW-1185">Reference proteome</keyword>
<dbReference type="AlphaFoldDB" id="A0A2T2YIY8"/>
<dbReference type="SMART" id="SM00822">
    <property type="entry name" value="PKS_KR"/>
    <property type="match status" value="1"/>
</dbReference>
<protein>
    <submittedName>
        <fullName evidence="5">3-oxoacyl-ACP reductase</fullName>
    </submittedName>
</protein>
<keyword evidence="2" id="KW-0560">Oxidoreductase</keyword>
<proteinExistence type="inferred from homology"/>
<feature type="domain" description="Ketoreductase" evidence="4">
    <location>
        <begin position="11"/>
        <end position="187"/>
    </location>
</feature>
<evidence type="ECO:0000313" key="6">
    <source>
        <dbReference type="Proteomes" id="UP000240357"/>
    </source>
</evidence>
<dbReference type="FunFam" id="3.40.50.720:FF:000084">
    <property type="entry name" value="Short-chain dehydrogenase reductase"/>
    <property type="match status" value="1"/>
</dbReference>
<organism evidence="5 6">
    <name type="scientific">Adhaeribacter arboris</name>
    <dbReference type="NCBI Taxonomy" id="2072846"/>
    <lineage>
        <taxon>Bacteria</taxon>
        <taxon>Pseudomonadati</taxon>
        <taxon>Bacteroidota</taxon>
        <taxon>Cytophagia</taxon>
        <taxon>Cytophagales</taxon>
        <taxon>Hymenobacteraceae</taxon>
        <taxon>Adhaeribacter</taxon>
    </lineage>
</organism>
<dbReference type="SUPFAM" id="SSF51735">
    <property type="entry name" value="NAD(P)-binding Rossmann-fold domains"/>
    <property type="match status" value="1"/>
</dbReference>
<keyword evidence="3" id="KW-0812">Transmembrane</keyword>
<evidence type="ECO:0000313" key="5">
    <source>
        <dbReference type="EMBL" id="PSR55459.1"/>
    </source>
</evidence>
<dbReference type="RefSeq" id="WP_106931638.1">
    <property type="nucleotide sequence ID" value="NZ_PYFT01000001.1"/>
</dbReference>
<dbReference type="NCBIfam" id="NF005559">
    <property type="entry name" value="PRK07231.1"/>
    <property type="match status" value="1"/>
</dbReference>
<dbReference type="Proteomes" id="UP000240357">
    <property type="component" value="Unassembled WGS sequence"/>
</dbReference>
<feature type="transmembrane region" description="Helical" evidence="3">
    <location>
        <begin position="138"/>
        <end position="158"/>
    </location>
</feature>
<dbReference type="EMBL" id="PYFT01000001">
    <property type="protein sequence ID" value="PSR55459.1"/>
    <property type="molecule type" value="Genomic_DNA"/>
</dbReference>